<dbReference type="PANTHER" id="PTHR37783">
    <property type="entry name" value="MEMBRANE PROTEIN, PUTATIVE (AFU_ORTHOLOGUE AFUA_1G04315)-RELATED"/>
    <property type="match status" value="1"/>
</dbReference>
<accession>A0A5C3KW44</accession>
<dbReference type="EMBL" id="ML210200">
    <property type="protein sequence ID" value="TFK24455.1"/>
    <property type="molecule type" value="Genomic_DNA"/>
</dbReference>
<evidence type="ECO:0000313" key="4">
    <source>
        <dbReference type="Proteomes" id="UP000307440"/>
    </source>
</evidence>
<name>A0A5C3KW44_COPMA</name>
<keyword evidence="4" id="KW-1185">Reference proteome</keyword>
<dbReference type="Pfam" id="PF10615">
    <property type="entry name" value="DUF2470"/>
    <property type="match status" value="1"/>
</dbReference>
<dbReference type="PANTHER" id="PTHR37783:SF1">
    <property type="entry name" value="MEMBRANE PROTEIN, PUTATIVE (AFU_ORTHOLOGUE AFUA_1G04315)-RELATED"/>
    <property type="match status" value="1"/>
</dbReference>
<dbReference type="OrthoDB" id="5553410at2759"/>
<feature type="domain" description="DUF2470" evidence="2">
    <location>
        <begin position="11"/>
        <end position="91"/>
    </location>
</feature>
<dbReference type="InterPro" id="IPR037119">
    <property type="entry name" value="Haem_oxidase_HugZ-like_sf"/>
</dbReference>
<organism evidence="3 4">
    <name type="scientific">Coprinopsis marcescibilis</name>
    <name type="common">Agaric fungus</name>
    <name type="synonym">Psathyrella marcescibilis</name>
    <dbReference type="NCBI Taxonomy" id="230819"/>
    <lineage>
        <taxon>Eukaryota</taxon>
        <taxon>Fungi</taxon>
        <taxon>Dikarya</taxon>
        <taxon>Basidiomycota</taxon>
        <taxon>Agaricomycotina</taxon>
        <taxon>Agaricomycetes</taxon>
        <taxon>Agaricomycetidae</taxon>
        <taxon>Agaricales</taxon>
        <taxon>Agaricineae</taxon>
        <taxon>Psathyrellaceae</taxon>
        <taxon>Coprinopsis</taxon>
    </lineage>
</organism>
<proteinExistence type="predicted"/>
<feature type="transmembrane region" description="Helical" evidence="1">
    <location>
        <begin position="203"/>
        <end position="221"/>
    </location>
</feature>
<keyword evidence="1" id="KW-1133">Transmembrane helix</keyword>
<protein>
    <recommendedName>
        <fullName evidence="2">DUF2470 domain-containing protein</fullName>
    </recommendedName>
</protein>
<feature type="transmembrane region" description="Helical" evidence="1">
    <location>
        <begin position="119"/>
        <end position="137"/>
    </location>
</feature>
<dbReference type="AlphaFoldDB" id="A0A5C3KW44"/>
<dbReference type="Gene3D" id="3.20.180.10">
    <property type="entry name" value="PNP-oxidase-like"/>
    <property type="match status" value="1"/>
</dbReference>
<gene>
    <name evidence="3" type="ORF">FA15DRAFT_669558</name>
</gene>
<dbReference type="Pfam" id="PF14934">
    <property type="entry name" value="TMEM254"/>
    <property type="match status" value="1"/>
</dbReference>
<keyword evidence="1" id="KW-0812">Transmembrane</keyword>
<reference evidence="3 4" key="1">
    <citation type="journal article" date="2019" name="Nat. Ecol. Evol.">
        <title>Megaphylogeny resolves global patterns of mushroom evolution.</title>
        <authorList>
            <person name="Varga T."/>
            <person name="Krizsan K."/>
            <person name="Foldi C."/>
            <person name="Dima B."/>
            <person name="Sanchez-Garcia M."/>
            <person name="Sanchez-Ramirez S."/>
            <person name="Szollosi G.J."/>
            <person name="Szarkandi J.G."/>
            <person name="Papp V."/>
            <person name="Albert L."/>
            <person name="Andreopoulos W."/>
            <person name="Angelini C."/>
            <person name="Antonin V."/>
            <person name="Barry K.W."/>
            <person name="Bougher N.L."/>
            <person name="Buchanan P."/>
            <person name="Buyck B."/>
            <person name="Bense V."/>
            <person name="Catcheside P."/>
            <person name="Chovatia M."/>
            <person name="Cooper J."/>
            <person name="Damon W."/>
            <person name="Desjardin D."/>
            <person name="Finy P."/>
            <person name="Geml J."/>
            <person name="Haridas S."/>
            <person name="Hughes K."/>
            <person name="Justo A."/>
            <person name="Karasinski D."/>
            <person name="Kautmanova I."/>
            <person name="Kiss B."/>
            <person name="Kocsube S."/>
            <person name="Kotiranta H."/>
            <person name="LaButti K.M."/>
            <person name="Lechner B.E."/>
            <person name="Liimatainen K."/>
            <person name="Lipzen A."/>
            <person name="Lukacs Z."/>
            <person name="Mihaltcheva S."/>
            <person name="Morgado L.N."/>
            <person name="Niskanen T."/>
            <person name="Noordeloos M.E."/>
            <person name="Ohm R.A."/>
            <person name="Ortiz-Santana B."/>
            <person name="Ovrebo C."/>
            <person name="Racz N."/>
            <person name="Riley R."/>
            <person name="Savchenko A."/>
            <person name="Shiryaev A."/>
            <person name="Soop K."/>
            <person name="Spirin V."/>
            <person name="Szebenyi C."/>
            <person name="Tomsovsky M."/>
            <person name="Tulloss R.E."/>
            <person name="Uehling J."/>
            <person name="Grigoriev I.V."/>
            <person name="Vagvolgyi C."/>
            <person name="Papp T."/>
            <person name="Martin F.M."/>
            <person name="Miettinen O."/>
            <person name="Hibbett D.S."/>
            <person name="Nagy L.G."/>
        </authorList>
    </citation>
    <scope>NUCLEOTIDE SEQUENCE [LARGE SCALE GENOMIC DNA]</scope>
    <source>
        <strain evidence="3 4">CBS 121175</strain>
    </source>
</reference>
<evidence type="ECO:0000313" key="3">
    <source>
        <dbReference type="EMBL" id="TFK24455.1"/>
    </source>
</evidence>
<dbReference type="Proteomes" id="UP000307440">
    <property type="component" value="Unassembled WGS sequence"/>
</dbReference>
<keyword evidence="1" id="KW-0472">Membrane</keyword>
<evidence type="ECO:0000256" key="1">
    <source>
        <dbReference type="SAM" id="Phobius"/>
    </source>
</evidence>
<dbReference type="InterPro" id="IPR028110">
    <property type="entry name" value="TMEM254"/>
</dbReference>
<dbReference type="InterPro" id="IPR019595">
    <property type="entry name" value="DUF2470"/>
</dbReference>
<evidence type="ECO:0000259" key="2">
    <source>
        <dbReference type="Pfam" id="PF10615"/>
    </source>
</evidence>
<sequence>MPTSDPVADKSQFLCMYMSGHPDTLVAYAKWYGKVEGDILTAKMTAIDSKSITLKCTPKARPQDKDSLLVVVPIEPALSGYEAVKPRLLEMKALAQEGLGMLKAPKVTEFRLPFDYHPTFTTITAALVAVTFGAHFIGSWADPTSTADSPALAWALAPLWGLRSLLGGPALRFNFWAVGTVHLLESLYTGWLCYNHSTGPVLGAQYVFSTLFLGFPVWSSLRKRIQQARIDSVMKVQ</sequence>